<keyword evidence="1" id="KW-0732">Signal</keyword>
<evidence type="ECO:0000259" key="2">
    <source>
        <dbReference type="PROSITE" id="PS50853"/>
    </source>
</evidence>
<dbReference type="EMBL" id="JACRYT010000018">
    <property type="protein sequence ID" value="MBC6680764.1"/>
    <property type="molecule type" value="Genomic_DNA"/>
</dbReference>
<name>A0A923NPL3_9FIRM</name>
<dbReference type="InterPro" id="IPR036116">
    <property type="entry name" value="FN3_sf"/>
</dbReference>
<sequence length="320" mass="36710">MECSKKRKHGVRAVAFILCAVFMAGLLSPLNARQAQAASKQNWRSAYKGILADWRKVERYQDTSYLKQYFGEGYRFDRYYLYDLDKNGTPELFLNSRGMGLTVVLTYKNGLKSLGYEALDRIHKGKKELIVHGHWHGAGGSGTDEWSIYRVSGNKLSLTYYIDHMAGYYYVYDYRKNTSSDSRGAYKKIYKEHVKPASSISGFKKYKLSDQTGLAVYGKKPAKTTVRGLTAKKKGFRVKWKKRKVNTKGYEIQYAGNRKFKNAKKVTVRKKGSTAKTIRGLKGKKRYYVRVRVYNTVKVNGKTKNVYSGWSARKSVVTKK</sequence>
<feature type="signal peptide" evidence="1">
    <location>
        <begin position="1"/>
        <end position="37"/>
    </location>
</feature>
<dbReference type="Pfam" id="PF00041">
    <property type="entry name" value="fn3"/>
    <property type="match status" value="1"/>
</dbReference>
<dbReference type="AlphaFoldDB" id="A0A923NPL3"/>
<dbReference type="Proteomes" id="UP000602647">
    <property type="component" value="Unassembled WGS sequence"/>
</dbReference>
<evidence type="ECO:0000313" key="4">
    <source>
        <dbReference type="Proteomes" id="UP000602647"/>
    </source>
</evidence>
<accession>A0A923NPL3</accession>
<evidence type="ECO:0000256" key="1">
    <source>
        <dbReference type="SAM" id="SignalP"/>
    </source>
</evidence>
<dbReference type="PROSITE" id="PS50853">
    <property type="entry name" value="FN3"/>
    <property type="match status" value="1"/>
</dbReference>
<proteinExistence type="predicted"/>
<protein>
    <submittedName>
        <fullName evidence="3">Fibronectin type III domain-containing protein</fullName>
    </submittedName>
</protein>
<dbReference type="CDD" id="cd00063">
    <property type="entry name" value="FN3"/>
    <property type="match status" value="1"/>
</dbReference>
<comment type="caution">
    <text evidence="3">The sequence shown here is derived from an EMBL/GenBank/DDBJ whole genome shotgun (WGS) entry which is preliminary data.</text>
</comment>
<evidence type="ECO:0000313" key="3">
    <source>
        <dbReference type="EMBL" id="MBC6680764.1"/>
    </source>
</evidence>
<dbReference type="InterPro" id="IPR013783">
    <property type="entry name" value="Ig-like_fold"/>
</dbReference>
<dbReference type="RefSeq" id="WP_187303862.1">
    <property type="nucleotide sequence ID" value="NZ_JACRYT010000018.1"/>
</dbReference>
<dbReference type="Gene3D" id="2.60.40.10">
    <property type="entry name" value="Immunoglobulins"/>
    <property type="match status" value="1"/>
</dbReference>
<organism evidence="3 4">
    <name type="scientific">Zhenpiania hominis</name>
    <dbReference type="NCBI Taxonomy" id="2763644"/>
    <lineage>
        <taxon>Bacteria</taxon>
        <taxon>Bacillati</taxon>
        <taxon>Bacillota</taxon>
        <taxon>Clostridia</taxon>
        <taxon>Peptostreptococcales</taxon>
        <taxon>Anaerovoracaceae</taxon>
        <taxon>Zhenpiania</taxon>
    </lineage>
</organism>
<reference evidence="3" key="1">
    <citation type="submission" date="2020-08" db="EMBL/GenBank/DDBJ databases">
        <title>Genome public.</title>
        <authorList>
            <person name="Liu C."/>
            <person name="Sun Q."/>
        </authorList>
    </citation>
    <scope>NUCLEOTIDE SEQUENCE</scope>
    <source>
        <strain evidence="3">BX12</strain>
    </source>
</reference>
<gene>
    <name evidence="3" type="ORF">H9L42_13120</name>
</gene>
<feature type="chain" id="PRO_5036949941" evidence="1">
    <location>
        <begin position="38"/>
        <end position="320"/>
    </location>
</feature>
<keyword evidence="4" id="KW-1185">Reference proteome</keyword>
<dbReference type="InterPro" id="IPR003961">
    <property type="entry name" value="FN3_dom"/>
</dbReference>
<dbReference type="SUPFAM" id="SSF49265">
    <property type="entry name" value="Fibronectin type III"/>
    <property type="match status" value="1"/>
</dbReference>
<feature type="domain" description="Fibronectin type-III" evidence="2">
    <location>
        <begin position="220"/>
        <end position="320"/>
    </location>
</feature>